<dbReference type="InterPro" id="IPR052752">
    <property type="entry name" value="NACHT-WD_repeat"/>
</dbReference>
<feature type="compositionally biased region" description="Polar residues" evidence="4">
    <location>
        <begin position="34"/>
        <end position="47"/>
    </location>
</feature>
<dbReference type="PROSITE" id="PS50294">
    <property type="entry name" value="WD_REPEATS_REGION"/>
    <property type="match status" value="5"/>
</dbReference>
<dbReference type="PANTHER" id="PTHR19871:SF14">
    <property type="entry name" value="DUF4062 DOMAIN-CONTAINING PROTEIN"/>
    <property type="match status" value="1"/>
</dbReference>
<dbReference type="EMBL" id="JAODUP010000736">
    <property type="protein sequence ID" value="KAK2144717.1"/>
    <property type="molecule type" value="Genomic_DNA"/>
</dbReference>
<accession>A0AAD9J194</accession>
<feature type="domain" description="DUF4062" evidence="6">
    <location>
        <begin position="119"/>
        <end position="206"/>
    </location>
</feature>
<feature type="repeat" description="WD" evidence="3">
    <location>
        <begin position="1222"/>
        <end position="1254"/>
    </location>
</feature>
<dbReference type="Proteomes" id="UP001208570">
    <property type="component" value="Unassembled WGS sequence"/>
</dbReference>
<dbReference type="InterPro" id="IPR001680">
    <property type="entry name" value="WD40_rpt"/>
</dbReference>
<dbReference type="Pfam" id="PF05729">
    <property type="entry name" value="NACHT"/>
    <property type="match status" value="1"/>
</dbReference>
<feature type="domain" description="NWD1/2-like winged helix-turn-helix" evidence="7">
    <location>
        <begin position="663"/>
        <end position="775"/>
    </location>
</feature>
<evidence type="ECO:0000313" key="8">
    <source>
        <dbReference type="EMBL" id="KAK2144717.1"/>
    </source>
</evidence>
<evidence type="ECO:0000259" key="5">
    <source>
        <dbReference type="Pfam" id="PF05729"/>
    </source>
</evidence>
<dbReference type="PROSITE" id="PS50082">
    <property type="entry name" value="WD_REPEATS_2"/>
    <property type="match status" value="7"/>
</dbReference>
<dbReference type="InterPro" id="IPR020472">
    <property type="entry name" value="WD40_PAC1"/>
</dbReference>
<dbReference type="Gene3D" id="3.40.50.300">
    <property type="entry name" value="P-loop containing nucleotide triphosphate hydrolases"/>
    <property type="match status" value="1"/>
</dbReference>
<keyword evidence="2" id="KW-0677">Repeat</keyword>
<dbReference type="InterPro" id="IPR015943">
    <property type="entry name" value="WD40/YVTN_repeat-like_dom_sf"/>
</dbReference>
<evidence type="ECO:0000256" key="1">
    <source>
        <dbReference type="ARBA" id="ARBA00022574"/>
    </source>
</evidence>
<dbReference type="Gene3D" id="2.130.10.10">
    <property type="entry name" value="YVTN repeat-like/Quinoprotein amine dehydrogenase"/>
    <property type="match status" value="3"/>
</dbReference>
<dbReference type="InterPro" id="IPR036322">
    <property type="entry name" value="WD40_repeat_dom_sf"/>
</dbReference>
<dbReference type="InterPro" id="IPR027417">
    <property type="entry name" value="P-loop_NTPase"/>
</dbReference>
<evidence type="ECO:0000259" key="6">
    <source>
        <dbReference type="Pfam" id="PF13271"/>
    </source>
</evidence>
<feature type="domain" description="NACHT" evidence="5">
    <location>
        <begin position="446"/>
        <end position="614"/>
    </location>
</feature>
<dbReference type="Gene3D" id="1.25.40.370">
    <property type="match status" value="1"/>
</dbReference>
<dbReference type="Pfam" id="PF25469">
    <property type="entry name" value="WHD_NWD1"/>
    <property type="match status" value="1"/>
</dbReference>
<feature type="repeat" description="WD" evidence="3">
    <location>
        <begin position="1150"/>
        <end position="1179"/>
    </location>
</feature>
<dbReference type="SUPFAM" id="SSF52540">
    <property type="entry name" value="P-loop containing nucleoside triphosphate hydrolases"/>
    <property type="match status" value="1"/>
</dbReference>
<dbReference type="InterPro" id="IPR007111">
    <property type="entry name" value="NACHT_NTPase"/>
</dbReference>
<dbReference type="SUPFAM" id="SSF50978">
    <property type="entry name" value="WD40 repeat-like"/>
    <property type="match status" value="2"/>
</dbReference>
<dbReference type="PRINTS" id="PR00320">
    <property type="entry name" value="GPROTEINBRPT"/>
</dbReference>
<feature type="region of interest" description="Disordered" evidence="4">
    <location>
        <begin position="26"/>
        <end position="51"/>
    </location>
</feature>
<feature type="repeat" description="WD" evidence="3">
    <location>
        <begin position="1024"/>
        <end position="1046"/>
    </location>
</feature>
<evidence type="ECO:0000256" key="2">
    <source>
        <dbReference type="ARBA" id="ARBA00022737"/>
    </source>
</evidence>
<dbReference type="PROSITE" id="PS00678">
    <property type="entry name" value="WD_REPEATS_1"/>
    <property type="match status" value="3"/>
</dbReference>
<feature type="repeat" description="WD" evidence="3">
    <location>
        <begin position="1054"/>
        <end position="1095"/>
    </location>
</feature>
<dbReference type="Pfam" id="PF00400">
    <property type="entry name" value="WD40"/>
    <property type="match status" value="7"/>
</dbReference>
<name>A0AAD9J194_9ANNE</name>
<feature type="repeat" description="WD" evidence="3">
    <location>
        <begin position="1488"/>
        <end position="1522"/>
    </location>
</feature>
<dbReference type="PANTHER" id="PTHR19871">
    <property type="entry name" value="BETA TRANSDUCIN-RELATED PROTEIN"/>
    <property type="match status" value="1"/>
</dbReference>
<comment type="caution">
    <text evidence="8">The sequence shown here is derived from an EMBL/GenBank/DDBJ whole genome shotgun (WGS) entry which is preliminary data.</text>
</comment>
<feature type="repeat" description="WD" evidence="3">
    <location>
        <begin position="960"/>
        <end position="1001"/>
    </location>
</feature>
<organism evidence="8 9">
    <name type="scientific">Paralvinella palmiformis</name>
    <dbReference type="NCBI Taxonomy" id="53620"/>
    <lineage>
        <taxon>Eukaryota</taxon>
        <taxon>Metazoa</taxon>
        <taxon>Spiralia</taxon>
        <taxon>Lophotrochozoa</taxon>
        <taxon>Annelida</taxon>
        <taxon>Polychaeta</taxon>
        <taxon>Sedentaria</taxon>
        <taxon>Canalipalpata</taxon>
        <taxon>Terebellida</taxon>
        <taxon>Terebelliformia</taxon>
        <taxon>Alvinellidae</taxon>
        <taxon>Paralvinella</taxon>
    </lineage>
</organism>
<dbReference type="SMART" id="SM00320">
    <property type="entry name" value="WD40"/>
    <property type="match status" value="11"/>
</dbReference>
<dbReference type="InterPro" id="IPR019775">
    <property type="entry name" value="WD40_repeat_CS"/>
</dbReference>
<dbReference type="Pfam" id="PF13271">
    <property type="entry name" value="DUF4062"/>
    <property type="match status" value="1"/>
</dbReference>
<proteinExistence type="predicted"/>
<keyword evidence="1 3" id="KW-0853">WD repeat</keyword>
<reference evidence="8" key="1">
    <citation type="journal article" date="2023" name="Mol. Biol. Evol.">
        <title>Third-Generation Sequencing Reveals the Adaptive Role of the Epigenome in Three Deep-Sea Polychaetes.</title>
        <authorList>
            <person name="Perez M."/>
            <person name="Aroh O."/>
            <person name="Sun Y."/>
            <person name="Lan Y."/>
            <person name="Juniper S.K."/>
            <person name="Young C.R."/>
            <person name="Angers B."/>
            <person name="Qian P.Y."/>
        </authorList>
    </citation>
    <scope>NUCLEOTIDE SEQUENCE</scope>
    <source>
        <strain evidence="8">P08H-3</strain>
    </source>
</reference>
<keyword evidence="9" id="KW-1185">Reference proteome</keyword>
<evidence type="ECO:0000256" key="4">
    <source>
        <dbReference type="SAM" id="MobiDB-lite"/>
    </source>
</evidence>
<gene>
    <name evidence="8" type="ORF">LSH36_736g01022</name>
</gene>
<evidence type="ECO:0000313" key="9">
    <source>
        <dbReference type="Proteomes" id="UP001208570"/>
    </source>
</evidence>
<dbReference type="InterPro" id="IPR025139">
    <property type="entry name" value="DUF4062"/>
</dbReference>
<feature type="repeat" description="WD" evidence="3">
    <location>
        <begin position="1180"/>
        <end position="1221"/>
    </location>
</feature>
<sequence>MYKNYRLESLSQVAFAKNAASKVSKLAADKSRNKTGTGSSQSGTQVRLASEESVKGTELGWREILASVAEMDLWEGTRRELRTEWRDYLAEAAALLQKPRDLMRVDTQSLPNLKNKVVVFVSSTFTDTKAERNTLMKDVFPYLRSLCRILGLDFDFVDMRWGVNEETTLNHATAAICINEIDRCISESAGPAFLAIISHKYGYRPIPSEIEQEEYTTLRTSLVESRKDVSLIDEYYRLDRNVIPPHYVLKPRTPEQQDWWEMNEKIQDLLQDAAGRCLSGDKLERYHISVTEQEIKEGILHNEHRDGQVIAMRRTLGDVHHPRHKHRHIIDIISGEINEEAQEFLSILKENKVPQAIGEDALVDVDYADPSMVEEYVRTSCDSICRALTNNILKNYEGKLHVEEDEVLDDILQHRELARDKCSLFIGREPLIGTVKAYIGNDSRRIFAVHGQSGCGKTALMAVCAVKARETLPDGVGILRFLGTTGATGSARNMLHNICHQITRAYGKDTSEVPTGYKELVVHFRECLRYATPSKPLTIFLDSLDQLSNEDFGKNLKWLSLRDELPPNCKLVVSTLPGHCLDVLEGFLPSQQFLEVKPLSVTDGFPILDKMLSAQNRTVTESQRKIVLDAFEKCPLPLYLRLAADVALRWHSYDTIDAGELPANMSGLITTLFQRLESRYGTHLVHHALAYLTVAKKGLSSTELEDILSCDDVVLNEVFSYWTPPHIRIPPLLWIRIRNELGAYLVERGADGTSTYGWYHRQFWETAEQRFVSASPDSAASFQSTARRAVADYFEGKYYDGKEFCDKHGKKTMQNRHIVSQPLVVTGDKKTGRLNKRKLSELSYQLLHLEDWQKFVELAGNLEFIEGKFVTRQGYECVEEFLEAAKASSDKRIMAISKFVGSNLSHLLREPDSVYQLASQQVAGSLVKSMFDELPPQILPRQVIVDHNPDCVEDPCEMTLRGHTSGIRSCVYSPNGEMIASTAEDGSLRVWDGFSGAEIVTVTGLSGPTYPGLADPYHGERPCAFSRDGLNVATGSEDSWIQVWDLAGAQIHSVQGHSDTITGIVYSPDNKTLATTSKDQTTKFWNMTKDSLTPIATVTMGLQGLACDYSPDGQVLAVTCYGGLVTIDTNSHIIRTKSTGFSSYNFGACYSPSGQEVASGGDNSSVTLWDADTGEAKSKLVGHKGWIWSIQYTKDGSKLLSCSSDRTLKVWDVLNHQCIVTVGGHIHRVSCVSVHPEQTSFVTGSLDFCLKIWNYNAVMSGNVPAVGSLHYNVLKVSNDQKYIVYSQGWSSSCSIDMINGQRVAETKQHGGFLSQISISPDSELMVSVDTGHGGQYTENAIYKAEVIVSSLPNGEFLSKLDVSGPAAVACRDDVIIVGTADGSVHVFDRNTYSEIHSWKFTNTGSPVGVISCQTSAGHVAIVADDLVKIWSLSSDSGNETFVTEIQNSGQPITKCLYSPDNVYLVTTDQTGKTKVWLVERDYSLVKSLMGHVSMMRDMAFSPSGRYFATVAVEMSLRIWDVSDKFNMICAWYGPVNQLGFIDENVLILGEATGNKRTVQFNDTT</sequence>
<dbReference type="CDD" id="cd00200">
    <property type="entry name" value="WD40"/>
    <property type="match status" value="1"/>
</dbReference>
<evidence type="ECO:0000259" key="7">
    <source>
        <dbReference type="Pfam" id="PF25469"/>
    </source>
</evidence>
<evidence type="ECO:0000256" key="3">
    <source>
        <dbReference type="PROSITE-ProRule" id="PRU00221"/>
    </source>
</evidence>
<protein>
    <submittedName>
        <fullName evidence="8">Uncharacterized protein</fullName>
    </submittedName>
</protein>
<dbReference type="InterPro" id="IPR057588">
    <property type="entry name" value="NWD1/2-like_WH"/>
</dbReference>